<accession>A0A1M6MAR8</accession>
<evidence type="ECO:0000313" key="9">
    <source>
        <dbReference type="Proteomes" id="UP000184040"/>
    </source>
</evidence>
<dbReference type="InterPro" id="IPR029039">
    <property type="entry name" value="Flavoprotein-like_sf"/>
</dbReference>
<comment type="catalytic activity">
    <reaction evidence="6">
        <text>2 a quinone + NADH + H(+) = 2 a 1,4-benzosemiquinone + NAD(+)</text>
        <dbReference type="Rhea" id="RHEA:65952"/>
        <dbReference type="ChEBI" id="CHEBI:15378"/>
        <dbReference type="ChEBI" id="CHEBI:57540"/>
        <dbReference type="ChEBI" id="CHEBI:57945"/>
        <dbReference type="ChEBI" id="CHEBI:132124"/>
        <dbReference type="ChEBI" id="CHEBI:134225"/>
    </reaction>
</comment>
<dbReference type="GO" id="GO:0016652">
    <property type="term" value="F:oxidoreductase activity, acting on NAD(P)H as acceptor"/>
    <property type="evidence" value="ECO:0007669"/>
    <property type="project" value="UniProtKB-UniRule"/>
</dbReference>
<keyword evidence="1 6" id="KW-0285">Flavoprotein</keyword>
<reference evidence="8 9" key="1">
    <citation type="submission" date="2016-11" db="EMBL/GenBank/DDBJ databases">
        <authorList>
            <person name="Jaros S."/>
            <person name="Januszkiewicz K."/>
            <person name="Wedrychowicz H."/>
        </authorList>
    </citation>
    <scope>NUCLEOTIDE SEQUENCE [LARGE SCALE GENOMIC DNA]</scope>
    <source>
        <strain evidence="8 9">DSM 26892</strain>
    </source>
</reference>
<comment type="catalytic activity">
    <reaction evidence="5">
        <text>N,N-dimethyl-1,4-phenylenediamine + anthranilate + 2 NAD(+) = 2-(4-dimethylaminophenyl)diazenylbenzoate + 2 NADH + 2 H(+)</text>
        <dbReference type="Rhea" id="RHEA:55872"/>
        <dbReference type="ChEBI" id="CHEBI:15378"/>
        <dbReference type="ChEBI" id="CHEBI:15783"/>
        <dbReference type="ChEBI" id="CHEBI:16567"/>
        <dbReference type="ChEBI" id="CHEBI:57540"/>
        <dbReference type="ChEBI" id="CHEBI:57945"/>
        <dbReference type="ChEBI" id="CHEBI:71579"/>
        <dbReference type="EC" id="1.7.1.17"/>
    </reaction>
    <physiologicalReaction direction="right-to-left" evidence="5">
        <dbReference type="Rhea" id="RHEA:55874"/>
    </physiologicalReaction>
</comment>
<proteinExistence type="inferred from homology"/>
<dbReference type="STRING" id="313368.SAMN04488012_1232"/>
<evidence type="ECO:0000256" key="5">
    <source>
        <dbReference type="ARBA" id="ARBA00048542"/>
    </source>
</evidence>
<dbReference type="PANTHER" id="PTHR43741:SF2">
    <property type="entry name" value="FMN-DEPENDENT NADH:QUINONE OXIDOREDUCTASE"/>
    <property type="match status" value="1"/>
</dbReference>
<sequence>MTRILRVDASARTGRSLSRKLGDQFIDAWIAHEPEIDVTVRDVGRSPPPIITEAWIAAVFSAEMTAQQRELTGISDGLIAEVEAADVIVITTPMYNYGMPAALKAWFDQVVRVNKTFTFDLARGDRPLEPVLLGKTVVALTSWGEFGFGSGELNEGGDHLVPHLRSVSRYLGMSEFHHVGVEYQEFADHRHEASKATASRSVRDLVARLARPAASQVA</sequence>
<keyword evidence="4 6" id="KW-0520">NAD</keyword>
<dbReference type="InterPro" id="IPR023048">
    <property type="entry name" value="NADH:quinone_OxRdtase_FMN_depd"/>
</dbReference>
<feature type="domain" description="Flavodoxin-like fold" evidence="7">
    <location>
        <begin position="3"/>
        <end position="197"/>
    </location>
</feature>
<dbReference type="SUPFAM" id="SSF52218">
    <property type="entry name" value="Flavoproteins"/>
    <property type="match status" value="1"/>
</dbReference>
<dbReference type="EC" id="1.6.5.-" evidence="6"/>
<comment type="function">
    <text evidence="6">Quinone reductase that provides resistance to thiol-specific stress caused by electrophilic quinones.</text>
</comment>
<comment type="subunit">
    <text evidence="6">Homodimer.</text>
</comment>
<gene>
    <name evidence="6" type="primary">azoR</name>
    <name evidence="8" type="ORF">SAMN04488012_1232</name>
</gene>
<comment type="cofactor">
    <cofactor evidence="6">
        <name>FMN</name>
        <dbReference type="ChEBI" id="CHEBI:58210"/>
    </cofactor>
    <text evidence="6">Binds 1 FMN per subunit.</text>
</comment>
<evidence type="ECO:0000256" key="1">
    <source>
        <dbReference type="ARBA" id="ARBA00022630"/>
    </source>
</evidence>
<evidence type="ECO:0000256" key="3">
    <source>
        <dbReference type="ARBA" id="ARBA00023002"/>
    </source>
</evidence>
<protein>
    <recommendedName>
        <fullName evidence="6">FMN dependent NADH:quinone oxidoreductase</fullName>
        <ecNumber evidence="6">1.6.5.-</ecNumber>
    </recommendedName>
    <alternativeName>
        <fullName evidence="6">Azo-dye reductase</fullName>
    </alternativeName>
    <alternativeName>
        <fullName evidence="6">FMN-dependent NADH-azo compound oxidoreductase</fullName>
    </alternativeName>
    <alternativeName>
        <fullName evidence="6">FMN-dependent NADH-azoreductase</fullName>
        <ecNumber evidence="6">1.7.1.17</ecNumber>
    </alternativeName>
</protein>
<feature type="binding site" evidence="6">
    <location>
        <begin position="16"/>
        <end position="18"/>
    </location>
    <ligand>
        <name>FMN</name>
        <dbReference type="ChEBI" id="CHEBI:58210"/>
    </ligand>
</feature>
<dbReference type="RefSeq" id="WP_073130647.1">
    <property type="nucleotide sequence ID" value="NZ_FQZA01000023.1"/>
</dbReference>
<dbReference type="HAMAP" id="MF_01216">
    <property type="entry name" value="Azoreductase_type1"/>
    <property type="match status" value="1"/>
</dbReference>
<evidence type="ECO:0000313" key="8">
    <source>
        <dbReference type="EMBL" id="SHJ80527.1"/>
    </source>
</evidence>
<dbReference type="EC" id="1.7.1.17" evidence="6"/>
<name>A0A1M6MAR8_9RHOB</name>
<comment type="function">
    <text evidence="6">Also exhibits azoreductase activity. Catalyzes the reductive cleavage of the azo bond in aromatic azo compounds to the corresponding amines.</text>
</comment>
<comment type="similarity">
    <text evidence="6">Belongs to the azoreductase type 1 family.</text>
</comment>
<evidence type="ECO:0000259" key="7">
    <source>
        <dbReference type="Pfam" id="PF02525"/>
    </source>
</evidence>
<evidence type="ECO:0000256" key="2">
    <source>
        <dbReference type="ARBA" id="ARBA00022643"/>
    </source>
</evidence>
<feature type="binding site" evidence="6">
    <location>
        <position position="10"/>
    </location>
    <ligand>
        <name>FMN</name>
        <dbReference type="ChEBI" id="CHEBI:58210"/>
    </ligand>
</feature>
<comment type="caution">
    <text evidence="6">Lacks conserved residue(s) required for the propagation of feature annotation.</text>
</comment>
<keyword evidence="2 6" id="KW-0288">FMN</keyword>
<dbReference type="InterPro" id="IPR050104">
    <property type="entry name" value="FMN-dep_NADH:Q_OxRdtase_AzoR1"/>
</dbReference>
<keyword evidence="9" id="KW-1185">Reference proteome</keyword>
<dbReference type="GO" id="GO:0010181">
    <property type="term" value="F:FMN binding"/>
    <property type="evidence" value="ECO:0007669"/>
    <property type="project" value="UniProtKB-UniRule"/>
</dbReference>
<dbReference type="GO" id="GO:0009055">
    <property type="term" value="F:electron transfer activity"/>
    <property type="evidence" value="ECO:0007669"/>
    <property type="project" value="UniProtKB-UniRule"/>
</dbReference>
<organism evidence="8 9">
    <name type="scientific">Palleronia salina</name>
    <dbReference type="NCBI Taxonomy" id="313368"/>
    <lineage>
        <taxon>Bacteria</taxon>
        <taxon>Pseudomonadati</taxon>
        <taxon>Pseudomonadota</taxon>
        <taxon>Alphaproteobacteria</taxon>
        <taxon>Rhodobacterales</taxon>
        <taxon>Roseobacteraceae</taxon>
        <taxon>Palleronia</taxon>
    </lineage>
</organism>
<dbReference type="AlphaFoldDB" id="A0A1M6MAR8"/>
<dbReference type="Gene3D" id="3.40.50.360">
    <property type="match status" value="1"/>
</dbReference>
<evidence type="ECO:0000256" key="4">
    <source>
        <dbReference type="ARBA" id="ARBA00023027"/>
    </source>
</evidence>
<dbReference type="Pfam" id="PF02525">
    <property type="entry name" value="Flavodoxin_2"/>
    <property type="match status" value="1"/>
</dbReference>
<dbReference type="InterPro" id="IPR003680">
    <property type="entry name" value="Flavodoxin_fold"/>
</dbReference>
<dbReference type="Proteomes" id="UP000184040">
    <property type="component" value="Unassembled WGS sequence"/>
</dbReference>
<dbReference type="GO" id="GO:0016655">
    <property type="term" value="F:oxidoreductase activity, acting on NAD(P)H, quinone or similar compound as acceptor"/>
    <property type="evidence" value="ECO:0007669"/>
    <property type="project" value="InterPro"/>
</dbReference>
<keyword evidence="3 6" id="KW-0560">Oxidoreductase</keyword>
<evidence type="ECO:0000256" key="6">
    <source>
        <dbReference type="HAMAP-Rule" id="MF_01216"/>
    </source>
</evidence>
<dbReference type="EMBL" id="FQZA01000023">
    <property type="protein sequence ID" value="SHJ80527.1"/>
    <property type="molecule type" value="Genomic_DNA"/>
</dbReference>
<dbReference type="PANTHER" id="PTHR43741">
    <property type="entry name" value="FMN-DEPENDENT NADH-AZOREDUCTASE 1"/>
    <property type="match status" value="1"/>
</dbReference>